<protein>
    <recommendedName>
        <fullName evidence="3">DNA topoisomerase IV</fullName>
    </recommendedName>
</protein>
<evidence type="ECO:0000313" key="1">
    <source>
        <dbReference type="EMBL" id="MDR6968381.1"/>
    </source>
</evidence>
<sequence>MKKTTSLLALLLLCSCFETPERKCKDFKTGKFQFDYEVDGVKKTTTFIRTENQEIDFYEGKSDTSSIKWINDCEYVIQKINPKNMQEKKAISMKILSTTKDSYTFEFGIVGSPEKQTGTVKKILD</sequence>
<comment type="caution">
    <text evidence="1">The sequence shown here is derived from an EMBL/GenBank/DDBJ whole genome shotgun (WGS) entry which is preliminary data.</text>
</comment>
<dbReference type="PROSITE" id="PS51257">
    <property type="entry name" value="PROKAR_LIPOPROTEIN"/>
    <property type="match status" value="1"/>
</dbReference>
<dbReference type="Proteomes" id="UP001255185">
    <property type="component" value="Unassembled WGS sequence"/>
</dbReference>
<evidence type="ECO:0008006" key="3">
    <source>
        <dbReference type="Google" id="ProtNLM"/>
    </source>
</evidence>
<dbReference type="EMBL" id="JAVDVI010000010">
    <property type="protein sequence ID" value="MDR6968381.1"/>
    <property type="molecule type" value="Genomic_DNA"/>
</dbReference>
<keyword evidence="2" id="KW-1185">Reference proteome</keyword>
<reference evidence="1 2" key="1">
    <citation type="submission" date="2023-07" db="EMBL/GenBank/DDBJ databases">
        <title>Sorghum-associated microbial communities from plants grown in Nebraska, USA.</title>
        <authorList>
            <person name="Schachtman D."/>
        </authorList>
    </citation>
    <scope>NUCLEOTIDE SEQUENCE [LARGE SCALE GENOMIC DNA]</scope>
    <source>
        <strain evidence="1 2">3773</strain>
    </source>
</reference>
<dbReference type="RefSeq" id="WP_310026941.1">
    <property type="nucleotide sequence ID" value="NZ_JAVDVI010000010.1"/>
</dbReference>
<proteinExistence type="predicted"/>
<accession>A0ABU1TR28</accession>
<organism evidence="1 2">
    <name type="scientific">Flavobacterium arsenatis</name>
    <dbReference type="NCBI Taxonomy" id="1484332"/>
    <lineage>
        <taxon>Bacteria</taxon>
        <taxon>Pseudomonadati</taxon>
        <taxon>Bacteroidota</taxon>
        <taxon>Flavobacteriia</taxon>
        <taxon>Flavobacteriales</taxon>
        <taxon>Flavobacteriaceae</taxon>
        <taxon>Flavobacterium</taxon>
    </lineage>
</organism>
<evidence type="ECO:0000313" key="2">
    <source>
        <dbReference type="Proteomes" id="UP001255185"/>
    </source>
</evidence>
<name>A0ABU1TR28_9FLAO</name>
<gene>
    <name evidence="1" type="ORF">J2X31_002404</name>
</gene>